<evidence type="ECO:0000259" key="6">
    <source>
        <dbReference type="Pfam" id="PF01048"/>
    </source>
</evidence>
<dbReference type="GO" id="GO:0017061">
    <property type="term" value="F:S-methyl-5-thioadenosine phosphorylase activity"/>
    <property type="evidence" value="ECO:0007669"/>
    <property type="project" value="InterPro"/>
</dbReference>
<name>M0MQJ5_9EURY</name>
<dbReference type="Gene3D" id="3.40.50.1580">
    <property type="entry name" value="Nucleoside phosphorylase domain"/>
    <property type="match status" value="1"/>
</dbReference>
<keyword evidence="3 5" id="KW-0660">Purine salvage</keyword>
<feature type="binding site" evidence="5">
    <location>
        <begin position="50"/>
        <end position="51"/>
    </location>
    <ligand>
        <name>phosphate</name>
        <dbReference type="ChEBI" id="CHEBI:43474"/>
    </ligand>
</feature>
<feature type="site" description="Important for substrate specificity" evidence="5">
    <location>
        <position position="218"/>
    </location>
</feature>
<dbReference type="InterPro" id="IPR010044">
    <property type="entry name" value="MTAP"/>
</dbReference>
<dbReference type="CDD" id="cd09010">
    <property type="entry name" value="MTAP_SsMTAPII_like_MTIP"/>
    <property type="match status" value="1"/>
</dbReference>
<keyword evidence="8" id="KW-1185">Reference proteome</keyword>
<comment type="pathway">
    <text evidence="5">Purine metabolism; purine nucleoside salvage.</text>
</comment>
<evidence type="ECO:0000256" key="2">
    <source>
        <dbReference type="ARBA" id="ARBA00022679"/>
    </source>
</evidence>
<gene>
    <name evidence="7" type="ORF">C449_03776</name>
</gene>
<keyword evidence="1 5" id="KW-0328">Glycosyltransferase</keyword>
<feature type="domain" description="Nucleoside phosphorylase" evidence="6">
    <location>
        <begin position="2"/>
        <end position="240"/>
    </location>
</feature>
<evidence type="ECO:0000313" key="7">
    <source>
        <dbReference type="EMBL" id="EMA46755.1"/>
    </source>
</evidence>
<evidence type="ECO:0000256" key="5">
    <source>
        <dbReference type="HAMAP-Rule" id="MF_01963"/>
    </source>
</evidence>
<dbReference type="NCBIfam" id="NF006599">
    <property type="entry name" value="PRK09136.1"/>
    <property type="match status" value="1"/>
</dbReference>
<proteinExistence type="inferred from homology"/>
<dbReference type="FunCoup" id="M0MQJ5">
    <property type="interactions" value="142"/>
</dbReference>
<dbReference type="NCBIfam" id="TIGR01694">
    <property type="entry name" value="MTAP"/>
    <property type="match status" value="1"/>
</dbReference>
<feature type="binding site" evidence="5">
    <location>
        <position position="8"/>
    </location>
    <ligand>
        <name>phosphate</name>
        <dbReference type="ChEBI" id="CHEBI:43474"/>
    </ligand>
</feature>
<dbReference type="AlphaFoldDB" id="M0MQJ5"/>
<evidence type="ECO:0000256" key="3">
    <source>
        <dbReference type="ARBA" id="ARBA00022726"/>
    </source>
</evidence>
<evidence type="ECO:0000313" key="8">
    <source>
        <dbReference type="Proteomes" id="UP000011669"/>
    </source>
</evidence>
<feature type="site" description="Important for substrate specificity" evidence="5">
    <location>
        <position position="164"/>
    </location>
</feature>
<comment type="miscellaneous">
    <text evidence="5">Although this enzyme belongs to the family of MTA phosphorylases based on sequence homology, it lacks several conserved amino acids in the substrate binding pocket that confer specificity towards MTA.</text>
</comment>
<evidence type="ECO:0000256" key="1">
    <source>
        <dbReference type="ARBA" id="ARBA00022676"/>
    </source>
</evidence>
<dbReference type="PANTHER" id="PTHR42679">
    <property type="entry name" value="S-METHYL-5'-THIOADENOSINE PHOSPHORYLASE"/>
    <property type="match status" value="1"/>
</dbReference>
<comment type="function">
    <text evidence="5">Purine nucleoside phosphorylase involved in purine salvage.</text>
</comment>
<dbReference type="STRING" id="1227455.C449_03776"/>
<dbReference type="SUPFAM" id="SSF53167">
    <property type="entry name" value="Purine and uridine phosphorylases"/>
    <property type="match status" value="1"/>
</dbReference>
<dbReference type="PATRIC" id="fig|1227455.4.peg.768"/>
<dbReference type="EC" id="2.4.2.1" evidence="5"/>
<dbReference type="GO" id="GO:0019509">
    <property type="term" value="P:L-methionine salvage from methylthioadenosine"/>
    <property type="evidence" value="ECO:0007669"/>
    <property type="project" value="TreeGrafter"/>
</dbReference>
<accession>M0MQJ5</accession>
<dbReference type="RefSeq" id="WP_006076586.1">
    <property type="nucleotide sequence ID" value="NZ_AOMD01000012.1"/>
</dbReference>
<dbReference type="PANTHER" id="PTHR42679:SF2">
    <property type="entry name" value="S-METHYL-5'-THIOADENOSINE PHOSPHORYLASE"/>
    <property type="match status" value="1"/>
</dbReference>
<sequence length="283" mass="30951">MIGIIGGSGIYEAFDLDDVHEEAVETPFGEPSAPITVGELDGTEVAFLPRHGHNHQFSPTDAPYRANIHALKQLGVKRVLATNAVGSLRDDLLPQTLVVPDQLFDRTRHRPYTFFGDGMVVHMEFAEPYCPHMTTHLVTSADVATDDGAHEGGTYVCIEGPQYSTKAESEWFREQGWDLAGMTAVPEAKLAREAELCYATITGITDWGVWKGAIDDRLGDVLENAAANEEAINATVEHAIRTLPDERECSCEHALEGTINTPGEAIPDETKEQVDLLAGEYFD</sequence>
<dbReference type="HAMAP" id="MF_01963">
    <property type="entry name" value="MTAP"/>
    <property type="match status" value="1"/>
</dbReference>
<dbReference type="OrthoDB" id="7681at2157"/>
<comment type="caution">
    <text evidence="7">The sequence shown here is derived from an EMBL/GenBank/DDBJ whole genome shotgun (WGS) entry which is preliminary data.</text>
</comment>
<dbReference type="UniPathway" id="UPA00606"/>
<dbReference type="FunFam" id="3.40.50.1580:FF:000012">
    <property type="entry name" value="Probable 6-oxopurine nucleoside phosphorylase"/>
    <property type="match status" value="1"/>
</dbReference>
<dbReference type="Pfam" id="PF01048">
    <property type="entry name" value="PNP_UDP_1"/>
    <property type="match status" value="1"/>
</dbReference>
<dbReference type="InParanoid" id="M0MQJ5"/>
<dbReference type="InterPro" id="IPR035994">
    <property type="entry name" value="Nucleoside_phosphorylase_sf"/>
</dbReference>
<dbReference type="Proteomes" id="UP000011669">
    <property type="component" value="Unassembled WGS sequence"/>
</dbReference>
<organism evidence="7 8">
    <name type="scientific">Halococcus saccharolyticus DSM 5350</name>
    <dbReference type="NCBI Taxonomy" id="1227455"/>
    <lineage>
        <taxon>Archaea</taxon>
        <taxon>Methanobacteriati</taxon>
        <taxon>Methanobacteriota</taxon>
        <taxon>Stenosarchaea group</taxon>
        <taxon>Halobacteria</taxon>
        <taxon>Halobacteriales</taxon>
        <taxon>Halococcaceae</taxon>
        <taxon>Halococcus</taxon>
    </lineage>
</organism>
<dbReference type="InterPro" id="IPR000845">
    <property type="entry name" value="Nucleoside_phosphorylase_d"/>
</dbReference>
<comment type="similarity">
    <text evidence="5">Belongs to the PNP/MTAP phosphorylase family. MTAP subfamily.</text>
</comment>
<dbReference type="GO" id="GO:0005829">
    <property type="term" value="C:cytosol"/>
    <property type="evidence" value="ECO:0007669"/>
    <property type="project" value="TreeGrafter"/>
</dbReference>
<keyword evidence="2 5" id="KW-0808">Transferase</keyword>
<protein>
    <recommendedName>
        <fullName evidence="5">Purine nucleoside phosphorylase</fullName>
        <shortName evidence="5">PNP</shortName>
        <ecNumber evidence="5">2.4.2.1</ecNumber>
    </recommendedName>
</protein>
<comment type="subunit">
    <text evidence="4 5">Homohexamer. Dimer of a homotrimer.</text>
</comment>
<comment type="caution">
    <text evidence="5">Lacks conserved residue(s) required for the propagation of feature annotation.</text>
</comment>
<dbReference type="EMBL" id="AOMD01000012">
    <property type="protein sequence ID" value="EMA46755.1"/>
    <property type="molecule type" value="Genomic_DNA"/>
</dbReference>
<evidence type="ECO:0000256" key="4">
    <source>
        <dbReference type="ARBA" id="ARBA00063054"/>
    </source>
</evidence>
<feature type="binding site" evidence="5">
    <location>
        <position position="183"/>
    </location>
    <ligand>
        <name>phosphate</name>
        <dbReference type="ChEBI" id="CHEBI:43474"/>
    </ligand>
</feature>
<feature type="binding site" evidence="5">
    <location>
        <position position="182"/>
    </location>
    <ligand>
        <name>substrate</name>
    </ligand>
</feature>
<dbReference type="GO" id="GO:0006166">
    <property type="term" value="P:purine ribonucleoside salvage"/>
    <property type="evidence" value="ECO:0007669"/>
    <property type="project" value="UniProtKB-UniRule"/>
</dbReference>
<comment type="catalytic activity">
    <reaction evidence="5">
        <text>a purine D-ribonucleoside + phosphate = a purine nucleobase + alpha-D-ribose 1-phosphate</text>
        <dbReference type="Rhea" id="RHEA:19805"/>
        <dbReference type="ChEBI" id="CHEBI:26386"/>
        <dbReference type="ChEBI" id="CHEBI:43474"/>
        <dbReference type="ChEBI" id="CHEBI:57720"/>
        <dbReference type="ChEBI" id="CHEBI:142355"/>
        <dbReference type="EC" id="2.4.2.1"/>
    </reaction>
</comment>
<reference evidence="7 8" key="1">
    <citation type="journal article" date="2014" name="PLoS Genet.">
        <title>Phylogenetically driven sequencing of extremely halophilic archaea reveals strategies for static and dynamic osmo-response.</title>
        <authorList>
            <person name="Becker E.A."/>
            <person name="Seitzer P.M."/>
            <person name="Tritt A."/>
            <person name="Larsen D."/>
            <person name="Krusor M."/>
            <person name="Yao A.I."/>
            <person name="Wu D."/>
            <person name="Madern D."/>
            <person name="Eisen J.A."/>
            <person name="Darling A.E."/>
            <person name="Facciotti M.T."/>
        </authorList>
    </citation>
    <scope>NUCLEOTIDE SEQUENCE [LARGE SCALE GENOMIC DNA]</scope>
    <source>
        <strain evidence="7 8">DSM 5350</strain>
    </source>
</reference>